<dbReference type="Proteomes" id="UP001396334">
    <property type="component" value="Unassembled WGS sequence"/>
</dbReference>
<sequence length="77" mass="9072">MFDGVCWYIWRSRNEFLFWVDDDVPQRLILERARVWLVTTGGVASHTAQPRSSLAVNRRGRVPWNLPPCGWVNSRSW</sequence>
<evidence type="ECO:0000313" key="1">
    <source>
        <dbReference type="EMBL" id="KAK8978829.1"/>
    </source>
</evidence>
<accession>A0ABR2NRP6</accession>
<protein>
    <submittedName>
        <fullName evidence="1">Uncharacterized protein</fullName>
    </submittedName>
</protein>
<dbReference type="EMBL" id="JBBPBN010000108">
    <property type="protein sequence ID" value="KAK8978829.1"/>
    <property type="molecule type" value="Genomic_DNA"/>
</dbReference>
<proteinExistence type="predicted"/>
<organism evidence="1 2">
    <name type="scientific">Hibiscus sabdariffa</name>
    <name type="common">roselle</name>
    <dbReference type="NCBI Taxonomy" id="183260"/>
    <lineage>
        <taxon>Eukaryota</taxon>
        <taxon>Viridiplantae</taxon>
        <taxon>Streptophyta</taxon>
        <taxon>Embryophyta</taxon>
        <taxon>Tracheophyta</taxon>
        <taxon>Spermatophyta</taxon>
        <taxon>Magnoliopsida</taxon>
        <taxon>eudicotyledons</taxon>
        <taxon>Gunneridae</taxon>
        <taxon>Pentapetalae</taxon>
        <taxon>rosids</taxon>
        <taxon>malvids</taxon>
        <taxon>Malvales</taxon>
        <taxon>Malvaceae</taxon>
        <taxon>Malvoideae</taxon>
        <taxon>Hibiscus</taxon>
    </lineage>
</organism>
<evidence type="ECO:0000313" key="2">
    <source>
        <dbReference type="Proteomes" id="UP001396334"/>
    </source>
</evidence>
<gene>
    <name evidence="1" type="ORF">V6N11_048101</name>
</gene>
<comment type="caution">
    <text evidence="1">The sequence shown here is derived from an EMBL/GenBank/DDBJ whole genome shotgun (WGS) entry which is preliminary data.</text>
</comment>
<reference evidence="1 2" key="1">
    <citation type="journal article" date="2024" name="G3 (Bethesda)">
        <title>Genome assembly of Hibiscus sabdariffa L. provides insights into metabolisms of medicinal natural products.</title>
        <authorList>
            <person name="Kim T."/>
        </authorList>
    </citation>
    <scope>NUCLEOTIDE SEQUENCE [LARGE SCALE GENOMIC DNA]</scope>
    <source>
        <strain evidence="1">TK-2024</strain>
        <tissue evidence="1">Old leaves</tissue>
    </source>
</reference>
<keyword evidence="2" id="KW-1185">Reference proteome</keyword>
<name>A0ABR2NRP6_9ROSI</name>